<dbReference type="PANTHER" id="PTHR43065">
    <property type="entry name" value="SENSOR HISTIDINE KINASE"/>
    <property type="match status" value="1"/>
</dbReference>
<keyword evidence="6" id="KW-0067">ATP-binding</keyword>
<dbReference type="InterPro" id="IPR003594">
    <property type="entry name" value="HATPase_dom"/>
</dbReference>
<organism evidence="6 7">
    <name type="scientific">Limnoraphis robusta CCNP1315</name>
    <dbReference type="NCBI Taxonomy" id="3110306"/>
    <lineage>
        <taxon>Bacteria</taxon>
        <taxon>Bacillati</taxon>
        <taxon>Cyanobacteriota</taxon>
        <taxon>Cyanophyceae</taxon>
        <taxon>Oscillatoriophycideae</taxon>
        <taxon>Oscillatoriales</taxon>
        <taxon>Sirenicapillariaceae</taxon>
        <taxon>Limnoraphis</taxon>
    </lineage>
</organism>
<dbReference type="Proteomes" id="UP001301728">
    <property type="component" value="Unassembled WGS sequence"/>
</dbReference>
<evidence type="ECO:0000259" key="5">
    <source>
        <dbReference type="PROSITE" id="PS50109"/>
    </source>
</evidence>
<dbReference type="PRINTS" id="PR00344">
    <property type="entry name" value="BCTRLSENSOR"/>
</dbReference>
<dbReference type="PROSITE" id="PS50109">
    <property type="entry name" value="HIS_KIN"/>
    <property type="match status" value="1"/>
</dbReference>
<evidence type="ECO:0000313" key="7">
    <source>
        <dbReference type="Proteomes" id="UP001301728"/>
    </source>
</evidence>
<dbReference type="GO" id="GO:0005524">
    <property type="term" value="F:ATP binding"/>
    <property type="evidence" value="ECO:0007669"/>
    <property type="project" value="UniProtKB-KW"/>
</dbReference>
<keyword evidence="7" id="KW-1185">Reference proteome</keyword>
<keyword evidence="3" id="KW-0808">Transferase</keyword>
<protein>
    <recommendedName>
        <fullName evidence="2">histidine kinase</fullName>
        <ecNumber evidence="2">2.7.13.3</ecNumber>
    </recommendedName>
</protein>
<name>A0ABU5U517_9CYAN</name>
<proteinExistence type="predicted"/>
<dbReference type="InterPro" id="IPR005467">
    <property type="entry name" value="His_kinase_dom"/>
</dbReference>
<keyword evidence="3" id="KW-0418">Kinase</keyword>
<dbReference type="InterPro" id="IPR004358">
    <property type="entry name" value="Sig_transdc_His_kin-like_C"/>
</dbReference>
<dbReference type="RefSeq" id="WP_323225127.1">
    <property type="nucleotide sequence ID" value="NZ_JAYGHT010000156.1"/>
</dbReference>
<keyword evidence="6" id="KW-0547">Nucleotide-binding</keyword>
<comment type="catalytic activity">
    <reaction evidence="1">
        <text>ATP + protein L-histidine = ADP + protein N-phospho-L-histidine.</text>
        <dbReference type="EC" id="2.7.13.3"/>
    </reaction>
</comment>
<evidence type="ECO:0000256" key="1">
    <source>
        <dbReference type="ARBA" id="ARBA00000085"/>
    </source>
</evidence>
<comment type="caution">
    <text evidence="6">The sequence shown here is derived from an EMBL/GenBank/DDBJ whole genome shotgun (WGS) entry which is preliminary data.</text>
</comment>
<keyword evidence="4" id="KW-0902">Two-component regulatory system</keyword>
<accession>A0ABU5U517</accession>
<feature type="domain" description="Histidine kinase" evidence="5">
    <location>
        <begin position="201"/>
        <end position="470"/>
    </location>
</feature>
<evidence type="ECO:0000256" key="4">
    <source>
        <dbReference type="ARBA" id="ARBA00023012"/>
    </source>
</evidence>
<dbReference type="Pfam" id="PF02518">
    <property type="entry name" value="HATPase_c"/>
    <property type="match status" value="1"/>
</dbReference>
<dbReference type="SUPFAM" id="SSF55874">
    <property type="entry name" value="ATPase domain of HSP90 chaperone/DNA topoisomerase II/histidine kinase"/>
    <property type="match status" value="1"/>
</dbReference>
<reference evidence="6 7" key="1">
    <citation type="submission" date="2023-12" db="EMBL/GenBank/DDBJ databases">
        <title>Baltic Sea Cyanobacteria.</title>
        <authorList>
            <person name="Delbaje E."/>
            <person name="Fewer D.P."/>
            <person name="Shishido T.K."/>
        </authorList>
    </citation>
    <scope>NUCLEOTIDE SEQUENCE [LARGE SCALE GENOMIC DNA]</scope>
    <source>
        <strain evidence="6 7">CCNP 1315</strain>
    </source>
</reference>
<dbReference type="EC" id="2.7.13.3" evidence="2"/>
<evidence type="ECO:0000256" key="3">
    <source>
        <dbReference type="ARBA" id="ARBA00022777"/>
    </source>
</evidence>
<dbReference type="EMBL" id="JAYGHT010000156">
    <property type="protein sequence ID" value="MEA5522277.1"/>
    <property type="molecule type" value="Genomic_DNA"/>
</dbReference>
<sequence length="470" mass="53179">MLEERDDQVSPPRLIEGTIFDLGLASTLGDLSLYEFQVSASCLGIVVAQIFERYPSVPGVILIEESPDGNPQFLGMISRRQLLEFLIRPQAMELFLPQPLRVLYSYARTSPLILSEDTPIVSAAQQALRRLPELRGEPIVVEIDPLSSSSRSLPYRLLDVHELNIANWQIRGIETQVRFERMQTQIVQIEKMANLGRLVDGVAHEILDPVGFIWGNLTHLSAYSESLINLISVYEAHFSTTPSDIQQIKDEIEFDYIQQDIPQIVKSIQSGAERLKKLATSLQNFCYIDEVHPKPADIHTHLESILLLLKNRISSEIKVIKSYDHIPPVTCYIGQLNQVFMNILTNAIDALVSQAFSEDWAKKYRGNISQNIDKKPTIEITTEVRSPKTKLSSERTPQRWVSIRIADNGPGMSFDEQQKIIESFSTRKRLEKETSLAHSYQIVTGKHGGQFLMQSEPGMGTEFEILLPLV</sequence>
<dbReference type="Gene3D" id="1.10.287.130">
    <property type="match status" value="1"/>
</dbReference>
<evidence type="ECO:0000313" key="6">
    <source>
        <dbReference type="EMBL" id="MEA5522277.1"/>
    </source>
</evidence>
<dbReference type="InterPro" id="IPR036890">
    <property type="entry name" value="HATPase_C_sf"/>
</dbReference>
<dbReference type="PANTHER" id="PTHR43065:SF42">
    <property type="entry name" value="TWO-COMPONENT SENSOR PPRA"/>
    <property type="match status" value="1"/>
</dbReference>
<evidence type="ECO:0000256" key="2">
    <source>
        <dbReference type="ARBA" id="ARBA00012438"/>
    </source>
</evidence>
<gene>
    <name evidence="6" type="ORF">VB854_25385</name>
</gene>
<dbReference type="Gene3D" id="3.30.565.10">
    <property type="entry name" value="Histidine kinase-like ATPase, C-terminal domain"/>
    <property type="match status" value="1"/>
</dbReference>